<evidence type="ECO:0000313" key="2">
    <source>
        <dbReference type="EMBL" id="GIX84007.1"/>
    </source>
</evidence>
<dbReference type="AlphaFoldDB" id="A0AAV4NGS6"/>
<sequence>TENAEDSRNFTENAEAESIDDLQNNTQHTILTEFSPGLQRKRITVPIYWNT</sequence>
<feature type="region of interest" description="Disordered" evidence="1">
    <location>
        <begin position="1"/>
        <end position="24"/>
    </location>
</feature>
<comment type="caution">
    <text evidence="2">The sequence shown here is derived from an EMBL/GenBank/DDBJ whole genome shotgun (WGS) entry which is preliminary data.</text>
</comment>
<proteinExistence type="predicted"/>
<protein>
    <submittedName>
        <fullName evidence="2">Uncharacterized protein</fullName>
    </submittedName>
</protein>
<accession>A0AAV4NGS6</accession>
<feature type="non-terminal residue" evidence="2">
    <location>
        <position position="1"/>
    </location>
</feature>
<evidence type="ECO:0000313" key="3">
    <source>
        <dbReference type="Proteomes" id="UP001054837"/>
    </source>
</evidence>
<organism evidence="2 3">
    <name type="scientific">Caerostris darwini</name>
    <dbReference type="NCBI Taxonomy" id="1538125"/>
    <lineage>
        <taxon>Eukaryota</taxon>
        <taxon>Metazoa</taxon>
        <taxon>Ecdysozoa</taxon>
        <taxon>Arthropoda</taxon>
        <taxon>Chelicerata</taxon>
        <taxon>Arachnida</taxon>
        <taxon>Araneae</taxon>
        <taxon>Araneomorphae</taxon>
        <taxon>Entelegynae</taxon>
        <taxon>Araneoidea</taxon>
        <taxon>Araneidae</taxon>
        <taxon>Caerostris</taxon>
    </lineage>
</organism>
<keyword evidence="3" id="KW-1185">Reference proteome</keyword>
<evidence type="ECO:0000256" key="1">
    <source>
        <dbReference type="SAM" id="MobiDB-lite"/>
    </source>
</evidence>
<reference evidence="2 3" key="1">
    <citation type="submission" date="2021-06" db="EMBL/GenBank/DDBJ databases">
        <title>Caerostris darwini draft genome.</title>
        <authorList>
            <person name="Kono N."/>
            <person name="Arakawa K."/>
        </authorList>
    </citation>
    <scope>NUCLEOTIDE SEQUENCE [LARGE SCALE GENOMIC DNA]</scope>
</reference>
<dbReference type="EMBL" id="BPLQ01001691">
    <property type="protein sequence ID" value="GIX84007.1"/>
    <property type="molecule type" value="Genomic_DNA"/>
</dbReference>
<name>A0AAV4NGS6_9ARAC</name>
<gene>
    <name evidence="2" type="primary">C0J52_04034</name>
    <name evidence="2" type="ORF">CDAR_270301</name>
</gene>
<dbReference type="Proteomes" id="UP001054837">
    <property type="component" value="Unassembled WGS sequence"/>
</dbReference>